<evidence type="ECO:0000313" key="3">
    <source>
        <dbReference type="Proteomes" id="UP000473826"/>
    </source>
</evidence>
<accession>A0A7D8Z085</accession>
<keyword evidence="3" id="KW-1185">Reference proteome</keyword>
<feature type="region of interest" description="Disordered" evidence="1">
    <location>
        <begin position="1"/>
        <end position="32"/>
    </location>
</feature>
<dbReference type="Proteomes" id="UP000473826">
    <property type="component" value="Unassembled WGS sequence"/>
</dbReference>
<dbReference type="SUPFAM" id="SSF52833">
    <property type="entry name" value="Thioredoxin-like"/>
    <property type="match status" value="1"/>
</dbReference>
<feature type="compositionally biased region" description="Acidic residues" evidence="1">
    <location>
        <begin position="167"/>
        <end position="177"/>
    </location>
</feature>
<evidence type="ECO:0008006" key="4">
    <source>
        <dbReference type="Google" id="ProtNLM"/>
    </source>
</evidence>
<name>A0A7D8Z085_VANHU</name>
<comment type="caution">
    <text evidence="2">The sequence shown here is derived from an EMBL/GenBank/DDBJ whole genome shotgun (WGS) entry which is preliminary data.</text>
</comment>
<dbReference type="InterPro" id="IPR051499">
    <property type="entry name" value="Phosducin-like_reg"/>
</dbReference>
<feature type="region of interest" description="Disordered" evidence="1">
    <location>
        <begin position="157"/>
        <end position="183"/>
    </location>
</feature>
<dbReference type="EMBL" id="QKWK01000004">
    <property type="protein sequence ID" value="TXT11095.1"/>
    <property type="molecule type" value="Genomic_DNA"/>
</dbReference>
<sequence>MRASRPYADAAPRRAGAPQTGPKGVVEDQRAAAAAAAARAQRDGVRATRAAQERAAITAPTVHDEADARLAAQLADASLDDDGRERWRAARLAERGLREVGKESFVAAVERRGWVVVLIYEPLLAETIALARGLPRLDAPLSLVRARASQLAFSLLPPAPRAHSDNYDDDDEEDEEARPDPDVLPTMLVYRDGELERTWVRVDFDLQDDGVEGLLRR</sequence>
<gene>
    <name evidence="2" type="ORF">VHUM_01846</name>
</gene>
<dbReference type="InterPro" id="IPR036249">
    <property type="entry name" value="Thioredoxin-like_sf"/>
</dbReference>
<dbReference type="PANTHER" id="PTHR46052">
    <property type="entry name" value="PHOSDUCIN-LIKE PROTEIN"/>
    <property type="match status" value="1"/>
</dbReference>
<protein>
    <recommendedName>
        <fullName evidence="4">Phosducin thioredoxin-like domain-containing protein</fullName>
    </recommendedName>
</protein>
<organism evidence="2 3">
    <name type="scientific">Vanrija humicola</name>
    <name type="common">Yeast</name>
    <name type="synonym">Cryptococcus humicola</name>
    <dbReference type="NCBI Taxonomy" id="5417"/>
    <lineage>
        <taxon>Eukaryota</taxon>
        <taxon>Fungi</taxon>
        <taxon>Dikarya</taxon>
        <taxon>Basidiomycota</taxon>
        <taxon>Agaricomycotina</taxon>
        <taxon>Tremellomycetes</taxon>
        <taxon>Trichosporonales</taxon>
        <taxon>Trichosporonaceae</taxon>
        <taxon>Vanrija</taxon>
    </lineage>
</organism>
<evidence type="ECO:0000313" key="2">
    <source>
        <dbReference type="EMBL" id="TXT11095.1"/>
    </source>
</evidence>
<proteinExistence type="predicted"/>
<reference evidence="2 3" key="1">
    <citation type="journal article" date="2019" name="PLoS Genet.">
        <title>Convergent evolution of linked mating-type loci in basidiomycete fungi.</title>
        <authorList>
            <person name="Sun S."/>
            <person name="Coelho M.A."/>
            <person name="Heitman J."/>
            <person name="Nowrousian M."/>
        </authorList>
    </citation>
    <scope>NUCLEOTIDE SEQUENCE [LARGE SCALE GENOMIC DNA]</scope>
    <source>
        <strain evidence="2 3">CBS 4282</strain>
    </source>
</reference>
<dbReference type="PANTHER" id="PTHR46052:SF1">
    <property type="entry name" value="PHOSDUCIN-LIKE PROTEIN"/>
    <property type="match status" value="1"/>
</dbReference>
<dbReference type="Gene3D" id="3.40.30.10">
    <property type="entry name" value="Glutaredoxin"/>
    <property type="match status" value="1"/>
</dbReference>
<dbReference type="AlphaFoldDB" id="A0A7D8Z085"/>
<dbReference type="OrthoDB" id="70588at2759"/>
<evidence type="ECO:0000256" key="1">
    <source>
        <dbReference type="SAM" id="MobiDB-lite"/>
    </source>
</evidence>